<proteinExistence type="inferred from homology"/>
<dbReference type="RefSeq" id="WP_131366184.1">
    <property type="nucleotide sequence ID" value="NZ_SJKB01000025.1"/>
</dbReference>
<dbReference type="EMBL" id="SJKB01000025">
    <property type="protein sequence ID" value="TCC50361.1"/>
    <property type="molecule type" value="Genomic_DNA"/>
</dbReference>
<dbReference type="InterPro" id="IPR002068">
    <property type="entry name" value="A-crystallin/Hsp20_dom"/>
</dbReference>
<comment type="similarity">
    <text evidence="1 2">Belongs to the small heat shock protein (HSP20) family.</text>
</comment>
<dbReference type="PANTHER" id="PTHR11527">
    <property type="entry name" value="HEAT-SHOCK PROTEIN 20 FAMILY MEMBER"/>
    <property type="match status" value="1"/>
</dbReference>
<dbReference type="Gene3D" id="2.60.40.790">
    <property type="match status" value="1"/>
</dbReference>
<feature type="domain" description="SHSP" evidence="3">
    <location>
        <begin position="41"/>
        <end position="151"/>
    </location>
</feature>
<comment type="caution">
    <text evidence="4">The sequence shown here is derived from an EMBL/GenBank/DDBJ whole genome shotgun (WGS) entry which is preliminary data.</text>
</comment>
<accession>A0A4R0JSK9</accession>
<protein>
    <submittedName>
        <fullName evidence="4">Hsp20/alpha crystallin family protein</fullName>
    </submittedName>
</protein>
<evidence type="ECO:0000256" key="2">
    <source>
        <dbReference type="RuleBase" id="RU003616"/>
    </source>
</evidence>
<keyword evidence="5" id="KW-1185">Reference proteome</keyword>
<gene>
    <name evidence="4" type="ORF">E0H73_41760</name>
</gene>
<evidence type="ECO:0000313" key="5">
    <source>
        <dbReference type="Proteomes" id="UP000291144"/>
    </source>
</evidence>
<dbReference type="InterPro" id="IPR031107">
    <property type="entry name" value="Small_HSP"/>
</dbReference>
<evidence type="ECO:0000313" key="4">
    <source>
        <dbReference type="EMBL" id="TCC50361.1"/>
    </source>
</evidence>
<dbReference type="AlphaFoldDB" id="A0A4R0JSK9"/>
<evidence type="ECO:0000256" key="1">
    <source>
        <dbReference type="PROSITE-ProRule" id="PRU00285"/>
    </source>
</evidence>
<dbReference type="InterPro" id="IPR008978">
    <property type="entry name" value="HSP20-like_chaperone"/>
</dbReference>
<dbReference type="Pfam" id="PF00011">
    <property type="entry name" value="HSP20"/>
    <property type="match status" value="1"/>
</dbReference>
<dbReference type="OrthoDB" id="9809760at2"/>
<sequence length="151" mass="17331">MALPVRSARSDIARWDPANEFERLTQQMSRLFDDQWAEVPSMLRDGFTPLADLEETDDGYVLEVELPGVKKKNINIELDGRRLVISGERPEDEGRKGWLRRQTRSWGRFHYELVLPDNVKQDGVEATLNDGVLRVTVPKGSAGQRRQIEVK</sequence>
<dbReference type="CDD" id="cd06464">
    <property type="entry name" value="ACD_sHsps-like"/>
    <property type="match status" value="1"/>
</dbReference>
<organism evidence="4 5">
    <name type="scientific">Kribbella pittospori</name>
    <dbReference type="NCBI Taxonomy" id="722689"/>
    <lineage>
        <taxon>Bacteria</taxon>
        <taxon>Bacillati</taxon>
        <taxon>Actinomycetota</taxon>
        <taxon>Actinomycetes</taxon>
        <taxon>Propionibacteriales</taxon>
        <taxon>Kribbellaceae</taxon>
        <taxon>Kribbella</taxon>
    </lineage>
</organism>
<name>A0A4R0JSK9_9ACTN</name>
<evidence type="ECO:0000259" key="3">
    <source>
        <dbReference type="PROSITE" id="PS01031"/>
    </source>
</evidence>
<reference evidence="4 5" key="1">
    <citation type="submission" date="2019-02" db="EMBL/GenBank/DDBJ databases">
        <title>Kribbella capetownensis sp. nov. and Kribbella speibonae sp. nov., isolated from soil.</title>
        <authorList>
            <person name="Curtis S.M."/>
            <person name="Norton I."/>
            <person name="Everest G.J."/>
            <person name="Meyers P.R."/>
        </authorList>
    </citation>
    <scope>NUCLEOTIDE SEQUENCE [LARGE SCALE GENOMIC DNA]</scope>
    <source>
        <strain evidence="4 5">NRRL B-24813</strain>
    </source>
</reference>
<dbReference type="SUPFAM" id="SSF49764">
    <property type="entry name" value="HSP20-like chaperones"/>
    <property type="match status" value="1"/>
</dbReference>
<dbReference type="PROSITE" id="PS01031">
    <property type="entry name" value="SHSP"/>
    <property type="match status" value="1"/>
</dbReference>
<dbReference type="Proteomes" id="UP000291144">
    <property type="component" value="Unassembled WGS sequence"/>
</dbReference>